<dbReference type="Proteomes" id="UP000007798">
    <property type="component" value="Unassembled WGS sequence"/>
</dbReference>
<protein>
    <submittedName>
        <fullName evidence="4">GK20565</fullName>
    </submittedName>
</protein>
<dbReference type="PROSITE" id="PS51155">
    <property type="entry name" value="CHIT_BIND_RR_2"/>
    <property type="match status" value="1"/>
</dbReference>
<sequence length="140" mass="15912">MGCHNVALTGLCLLILCMAIGATAAATEYIEFYNDFGNNHDDAKLHYTHQYHISDSNSQVHILHREQRQGNHVYGSYTHLEPNGHVRSVHYEVRGSRGYRAVIAQRSAHSFVHQSRDFAYEQQRQPLQALPLVKPVAFVI</sequence>
<dbReference type="PANTHER" id="PTHR12236:SF86">
    <property type="entry name" value="CCP84AC-RELATED"/>
    <property type="match status" value="1"/>
</dbReference>
<evidence type="ECO:0000256" key="3">
    <source>
        <dbReference type="SAM" id="SignalP"/>
    </source>
</evidence>
<dbReference type="eggNOG" id="ENOG502SD0B">
    <property type="taxonomic scope" value="Eukaryota"/>
</dbReference>
<dbReference type="OMA" id="HIEFYND"/>
<dbReference type="Pfam" id="PF00379">
    <property type="entry name" value="Chitin_bind_4"/>
    <property type="match status" value="1"/>
</dbReference>
<evidence type="ECO:0000256" key="1">
    <source>
        <dbReference type="ARBA" id="ARBA00022460"/>
    </source>
</evidence>
<dbReference type="PANTHER" id="PTHR12236">
    <property type="entry name" value="STRUCTURAL CONTITUENT OF CUTICLE"/>
    <property type="match status" value="1"/>
</dbReference>
<reference evidence="4 5" key="1">
    <citation type="journal article" date="2007" name="Nature">
        <title>Evolution of genes and genomes on the Drosophila phylogeny.</title>
        <authorList>
            <consortium name="Drosophila 12 Genomes Consortium"/>
            <person name="Clark A.G."/>
            <person name="Eisen M.B."/>
            <person name="Smith D.R."/>
            <person name="Bergman C.M."/>
            <person name="Oliver B."/>
            <person name="Markow T.A."/>
            <person name="Kaufman T.C."/>
            <person name="Kellis M."/>
            <person name="Gelbart W."/>
            <person name="Iyer V.N."/>
            <person name="Pollard D.A."/>
            <person name="Sackton T.B."/>
            <person name="Larracuente A.M."/>
            <person name="Singh N.D."/>
            <person name="Abad J.P."/>
            <person name="Abt D.N."/>
            <person name="Adryan B."/>
            <person name="Aguade M."/>
            <person name="Akashi H."/>
            <person name="Anderson W.W."/>
            <person name="Aquadro C.F."/>
            <person name="Ardell D.H."/>
            <person name="Arguello R."/>
            <person name="Artieri C.G."/>
            <person name="Barbash D.A."/>
            <person name="Barker D."/>
            <person name="Barsanti P."/>
            <person name="Batterham P."/>
            <person name="Batzoglou S."/>
            <person name="Begun D."/>
            <person name="Bhutkar A."/>
            <person name="Blanco E."/>
            <person name="Bosak S.A."/>
            <person name="Bradley R.K."/>
            <person name="Brand A.D."/>
            <person name="Brent M.R."/>
            <person name="Brooks A.N."/>
            <person name="Brown R.H."/>
            <person name="Butlin R.K."/>
            <person name="Caggese C."/>
            <person name="Calvi B.R."/>
            <person name="Bernardo de Carvalho A."/>
            <person name="Caspi A."/>
            <person name="Castrezana S."/>
            <person name="Celniker S.E."/>
            <person name="Chang J.L."/>
            <person name="Chapple C."/>
            <person name="Chatterji S."/>
            <person name="Chinwalla A."/>
            <person name="Civetta A."/>
            <person name="Clifton S.W."/>
            <person name="Comeron J.M."/>
            <person name="Costello J.C."/>
            <person name="Coyne J.A."/>
            <person name="Daub J."/>
            <person name="David R.G."/>
            <person name="Delcher A.L."/>
            <person name="Delehaunty K."/>
            <person name="Do C.B."/>
            <person name="Ebling H."/>
            <person name="Edwards K."/>
            <person name="Eickbush T."/>
            <person name="Evans J.D."/>
            <person name="Filipski A."/>
            <person name="Findeiss S."/>
            <person name="Freyhult E."/>
            <person name="Fulton L."/>
            <person name="Fulton R."/>
            <person name="Garcia A.C."/>
            <person name="Gardiner A."/>
            <person name="Garfield D.A."/>
            <person name="Garvin B.E."/>
            <person name="Gibson G."/>
            <person name="Gilbert D."/>
            <person name="Gnerre S."/>
            <person name="Godfrey J."/>
            <person name="Good R."/>
            <person name="Gotea V."/>
            <person name="Gravely B."/>
            <person name="Greenberg A.J."/>
            <person name="Griffiths-Jones S."/>
            <person name="Gross S."/>
            <person name="Guigo R."/>
            <person name="Gustafson E.A."/>
            <person name="Haerty W."/>
            <person name="Hahn M.W."/>
            <person name="Halligan D.L."/>
            <person name="Halpern A.L."/>
            <person name="Halter G.M."/>
            <person name="Han M.V."/>
            <person name="Heger A."/>
            <person name="Hillier L."/>
            <person name="Hinrichs A.S."/>
            <person name="Holmes I."/>
            <person name="Hoskins R.A."/>
            <person name="Hubisz M.J."/>
            <person name="Hultmark D."/>
            <person name="Huntley M.A."/>
            <person name="Jaffe D.B."/>
            <person name="Jagadeeshan S."/>
            <person name="Jeck W.R."/>
            <person name="Johnson J."/>
            <person name="Jones C.D."/>
            <person name="Jordan W.C."/>
            <person name="Karpen G.H."/>
            <person name="Kataoka E."/>
            <person name="Keightley P.D."/>
            <person name="Kheradpour P."/>
            <person name="Kirkness E.F."/>
            <person name="Koerich L.B."/>
            <person name="Kristiansen K."/>
            <person name="Kudrna D."/>
            <person name="Kulathinal R.J."/>
            <person name="Kumar S."/>
            <person name="Kwok R."/>
            <person name="Lander E."/>
            <person name="Langley C.H."/>
            <person name="Lapoint R."/>
            <person name="Lazzaro B.P."/>
            <person name="Lee S.J."/>
            <person name="Levesque L."/>
            <person name="Li R."/>
            <person name="Lin C.F."/>
            <person name="Lin M.F."/>
            <person name="Lindblad-Toh K."/>
            <person name="Llopart A."/>
            <person name="Long M."/>
            <person name="Low L."/>
            <person name="Lozovsky E."/>
            <person name="Lu J."/>
            <person name="Luo M."/>
            <person name="Machado C.A."/>
            <person name="Makalowski W."/>
            <person name="Marzo M."/>
            <person name="Matsuda M."/>
            <person name="Matzkin L."/>
            <person name="McAllister B."/>
            <person name="McBride C.S."/>
            <person name="McKernan B."/>
            <person name="McKernan K."/>
            <person name="Mendez-Lago M."/>
            <person name="Minx P."/>
            <person name="Mollenhauer M.U."/>
            <person name="Montooth K."/>
            <person name="Mount S.M."/>
            <person name="Mu X."/>
            <person name="Myers E."/>
            <person name="Negre B."/>
            <person name="Newfeld S."/>
            <person name="Nielsen R."/>
            <person name="Noor M.A."/>
            <person name="O'Grady P."/>
            <person name="Pachter L."/>
            <person name="Papaceit M."/>
            <person name="Parisi M.J."/>
            <person name="Parisi M."/>
            <person name="Parts L."/>
            <person name="Pedersen J.S."/>
            <person name="Pesole G."/>
            <person name="Phillippy A.M."/>
            <person name="Ponting C.P."/>
            <person name="Pop M."/>
            <person name="Porcelli D."/>
            <person name="Powell J.R."/>
            <person name="Prohaska S."/>
            <person name="Pruitt K."/>
            <person name="Puig M."/>
            <person name="Quesneville H."/>
            <person name="Ram K.R."/>
            <person name="Rand D."/>
            <person name="Rasmussen M.D."/>
            <person name="Reed L.K."/>
            <person name="Reenan R."/>
            <person name="Reily A."/>
            <person name="Remington K.A."/>
            <person name="Rieger T.T."/>
            <person name="Ritchie M.G."/>
            <person name="Robin C."/>
            <person name="Rogers Y.H."/>
            <person name="Rohde C."/>
            <person name="Rozas J."/>
            <person name="Rubenfield M.J."/>
            <person name="Ruiz A."/>
            <person name="Russo S."/>
            <person name="Salzberg S.L."/>
            <person name="Sanchez-Gracia A."/>
            <person name="Saranga D.J."/>
            <person name="Sato H."/>
            <person name="Schaeffer S.W."/>
            <person name="Schatz M.C."/>
            <person name="Schlenke T."/>
            <person name="Schwartz R."/>
            <person name="Segarra C."/>
            <person name="Singh R.S."/>
            <person name="Sirot L."/>
            <person name="Sirota M."/>
            <person name="Sisneros N.B."/>
            <person name="Smith C.D."/>
            <person name="Smith T.F."/>
            <person name="Spieth J."/>
            <person name="Stage D.E."/>
            <person name="Stark A."/>
            <person name="Stephan W."/>
            <person name="Strausberg R.L."/>
            <person name="Strempel S."/>
            <person name="Sturgill D."/>
            <person name="Sutton G."/>
            <person name="Sutton G.G."/>
            <person name="Tao W."/>
            <person name="Teichmann S."/>
            <person name="Tobari Y.N."/>
            <person name="Tomimura Y."/>
            <person name="Tsolas J.M."/>
            <person name="Valente V.L."/>
            <person name="Venter E."/>
            <person name="Venter J.C."/>
            <person name="Vicario S."/>
            <person name="Vieira F.G."/>
            <person name="Vilella A.J."/>
            <person name="Villasante A."/>
            <person name="Walenz B."/>
            <person name="Wang J."/>
            <person name="Wasserman M."/>
            <person name="Watts T."/>
            <person name="Wilson D."/>
            <person name="Wilson R.K."/>
            <person name="Wing R.A."/>
            <person name="Wolfner M.F."/>
            <person name="Wong A."/>
            <person name="Wong G.K."/>
            <person name="Wu C.I."/>
            <person name="Wu G."/>
            <person name="Yamamoto D."/>
            <person name="Yang H.P."/>
            <person name="Yang S.P."/>
            <person name="Yorke J.A."/>
            <person name="Yoshida K."/>
            <person name="Zdobnov E."/>
            <person name="Zhang P."/>
            <person name="Zhang Y."/>
            <person name="Zimin A.V."/>
            <person name="Baldwin J."/>
            <person name="Abdouelleil A."/>
            <person name="Abdulkadir J."/>
            <person name="Abebe A."/>
            <person name="Abera B."/>
            <person name="Abreu J."/>
            <person name="Acer S.C."/>
            <person name="Aftuck L."/>
            <person name="Alexander A."/>
            <person name="An P."/>
            <person name="Anderson E."/>
            <person name="Anderson S."/>
            <person name="Arachi H."/>
            <person name="Azer M."/>
            <person name="Bachantsang P."/>
            <person name="Barry A."/>
            <person name="Bayul T."/>
            <person name="Berlin A."/>
            <person name="Bessette D."/>
            <person name="Bloom T."/>
            <person name="Blye J."/>
            <person name="Boguslavskiy L."/>
            <person name="Bonnet C."/>
            <person name="Boukhgalter B."/>
            <person name="Bourzgui I."/>
            <person name="Brown A."/>
            <person name="Cahill P."/>
            <person name="Channer S."/>
            <person name="Cheshatsang Y."/>
            <person name="Chuda L."/>
            <person name="Citroen M."/>
            <person name="Collymore A."/>
            <person name="Cooke P."/>
            <person name="Costello M."/>
            <person name="D'Aco K."/>
            <person name="Daza R."/>
            <person name="De Haan G."/>
            <person name="DeGray S."/>
            <person name="DeMaso C."/>
            <person name="Dhargay N."/>
            <person name="Dooley K."/>
            <person name="Dooley E."/>
            <person name="Doricent M."/>
            <person name="Dorje P."/>
            <person name="Dorjee K."/>
            <person name="Dupes A."/>
            <person name="Elong R."/>
            <person name="Falk J."/>
            <person name="Farina A."/>
            <person name="Faro S."/>
            <person name="Ferguson D."/>
            <person name="Fisher S."/>
            <person name="Foley C.D."/>
            <person name="Franke A."/>
            <person name="Friedrich D."/>
            <person name="Gadbois L."/>
            <person name="Gearin G."/>
            <person name="Gearin C.R."/>
            <person name="Giannoukos G."/>
            <person name="Goode T."/>
            <person name="Graham J."/>
            <person name="Grandbois E."/>
            <person name="Grewal S."/>
            <person name="Gyaltsen K."/>
            <person name="Hafez N."/>
            <person name="Hagos B."/>
            <person name="Hall J."/>
            <person name="Henson C."/>
            <person name="Hollinger A."/>
            <person name="Honan T."/>
            <person name="Huard M.D."/>
            <person name="Hughes L."/>
            <person name="Hurhula B."/>
            <person name="Husby M.E."/>
            <person name="Kamat A."/>
            <person name="Kanga B."/>
            <person name="Kashin S."/>
            <person name="Khazanovich D."/>
            <person name="Kisner P."/>
            <person name="Lance K."/>
            <person name="Lara M."/>
            <person name="Lee W."/>
            <person name="Lennon N."/>
            <person name="Letendre F."/>
            <person name="LeVine R."/>
            <person name="Lipovsky A."/>
            <person name="Liu X."/>
            <person name="Liu J."/>
            <person name="Liu S."/>
            <person name="Lokyitsang T."/>
            <person name="Lokyitsang Y."/>
            <person name="Lubonja R."/>
            <person name="Lui A."/>
            <person name="MacDonald P."/>
            <person name="Magnisalis V."/>
            <person name="Maru K."/>
            <person name="Matthews C."/>
            <person name="McCusker W."/>
            <person name="McDonough S."/>
            <person name="Mehta T."/>
            <person name="Meldrim J."/>
            <person name="Meneus L."/>
            <person name="Mihai O."/>
            <person name="Mihalev A."/>
            <person name="Mihova T."/>
            <person name="Mittelman R."/>
            <person name="Mlenga V."/>
            <person name="Montmayeur A."/>
            <person name="Mulrain L."/>
            <person name="Navidi A."/>
            <person name="Naylor J."/>
            <person name="Negash T."/>
            <person name="Nguyen T."/>
            <person name="Nguyen N."/>
            <person name="Nicol R."/>
            <person name="Norbu C."/>
            <person name="Norbu N."/>
            <person name="Novod N."/>
            <person name="O'Neill B."/>
            <person name="Osman S."/>
            <person name="Markiewicz E."/>
            <person name="Oyono O.L."/>
            <person name="Patti C."/>
            <person name="Phunkhang P."/>
            <person name="Pierre F."/>
            <person name="Priest M."/>
            <person name="Raghuraman S."/>
            <person name="Rege F."/>
            <person name="Reyes R."/>
            <person name="Rise C."/>
            <person name="Rogov P."/>
            <person name="Ross K."/>
            <person name="Ryan E."/>
            <person name="Settipalli S."/>
            <person name="Shea T."/>
            <person name="Sherpa N."/>
            <person name="Shi L."/>
            <person name="Shih D."/>
            <person name="Sparrow T."/>
            <person name="Spaulding J."/>
            <person name="Stalker J."/>
            <person name="Stange-Thomann N."/>
            <person name="Stavropoulos S."/>
            <person name="Stone C."/>
            <person name="Strader C."/>
            <person name="Tesfaye S."/>
            <person name="Thomson T."/>
            <person name="Thoulutsang Y."/>
            <person name="Thoulutsang D."/>
            <person name="Topham K."/>
            <person name="Topping I."/>
            <person name="Tsamla T."/>
            <person name="Vassiliev H."/>
            <person name="Vo A."/>
            <person name="Wangchuk T."/>
            <person name="Wangdi T."/>
            <person name="Weiand M."/>
            <person name="Wilkinson J."/>
            <person name="Wilson A."/>
            <person name="Yadav S."/>
            <person name="Young G."/>
            <person name="Yu Q."/>
            <person name="Zembek L."/>
            <person name="Zhong D."/>
            <person name="Zimmer A."/>
            <person name="Zwirko Z."/>
            <person name="Jaffe D.B."/>
            <person name="Alvarez P."/>
            <person name="Brockman W."/>
            <person name="Butler J."/>
            <person name="Chin C."/>
            <person name="Gnerre S."/>
            <person name="Grabherr M."/>
            <person name="Kleber M."/>
            <person name="Mauceli E."/>
            <person name="MacCallum I."/>
        </authorList>
    </citation>
    <scope>NUCLEOTIDE SEQUENCE [LARGE SCALE GENOMIC DNA]</scope>
    <source>
        <strain evidence="5">Tucson 14030-0811.24</strain>
    </source>
</reference>
<feature type="signal peptide" evidence="3">
    <location>
        <begin position="1"/>
        <end position="25"/>
    </location>
</feature>
<keyword evidence="5" id="KW-1185">Reference proteome</keyword>
<dbReference type="FunCoup" id="B4N5F4">
    <property type="interactions" value="17"/>
</dbReference>
<dbReference type="HOGENOM" id="CLU_151470_0_0_1"/>
<feature type="chain" id="PRO_5002816440" evidence="3">
    <location>
        <begin position="26"/>
        <end position="140"/>
    </location>
</feature>
<gene>
    <name evidence="4" type="primary">Dwil\GK20565</name>
    <name evidence="4" type="ORF">Dwil_GK20565</name>
</gene>
<dbReference type="InParanoid" id="B4N5F4"/>
<organism evidence="5">
    <name type="scientific">Drosophila willistoni</name>
    <name type="common">Fruit fly</name>
    <dbReference type="NCBI Taxonomy" id="7260"/>
    <lineage>
        <taxon>Eukaryota</taxon>
        <taxon>Metazoa</taxon>
        <taxon>Ecdysozoa</taxon>
        <taxon>Arthropoda</taxon>
        <taxon>Hexapoda</taxon>
        <taxon>Insecta</taxon>
        <taxon>Pterygota</taxon>
        <taxon>Neoptera</taxon>
        <taxon>Endopterygota</taxon>
        <taxon>Diptera</taxon>
        <taxon>Brachycera</taxon>
        <taxon>Muscomorpha</taxon>
        <taxon>Ephydroidea</taxon>
        <taxon>Drosophilidae</taxon>
        <taxon>Drosophila</taxon>
        <taxon>Sophophora</taxon>
    </lineage>
</organism>
<dbReference type="KEGG" id="dwi:6645846"/>
<keyword evidence="3" id="KW-0732">Signal</keyword>
<dbReference type="GO" id="GO:0005615">
    <property type="term" value="C:extracellular space"/>
    <property type="evidence" value="ECO:0007669"/>
    <property type="project" value="TreeGrafter"/>
</dbReference>
<dbReference type="InterPro" id="IPR000618">
    <property type="entry name" value="Insect_cuticle"/>
</dbReference>
<dbReference type="EMBL" id="CH964101">
    <property type="protein sequence ID" value="EDW79593.1"/>
    <property type="molecule type" value="Genomic_DNA"/>
</dbReference>
<evidence type="ECO:0000256" key="2">
    <source>
        <dbReference type="PROSITE-ProRule" id="PRU00497"/>
    </source>
</evidence>
<evidence type="ECO:0000313" key="5">
    <source>
        <dbReference type="Proteomes" id="UP000007798"/>
    </source>
</evidence>
<dbReference type="OrthoDB" id="6510765at2759"/>
<dbReference type="PhylomeDB" id="B4N5F4"/>
<proteinExistence type="predicted"/>
<name>B4N5F4_DROWI</name>
<accession>B4N5F4</accession>
<dbReference type="GO" id="GO:0031012">
    <property type="term" value="C:extracellular matrix"/>
    <property type="evidence" value="ECO:0007669"/>
    <property type="project" value="TreeGrafter"/>
</dbReference>
<dbReference type="AlphaFoldDB" id="B4N5F4"/>
<dbReference type="GO" id="GO:0042302">
    <property type="term" value="F:structural constituent of cuticle"/>
    <property type="evidence" value="ECO:0007669"/>
    <property type="project" value="UniProtKB-UniRule"/>
</dbReference>
<dbReference type="InterPro" id="IPR051217">
    <property type="entry name" value="Insect_Cuticle_Struc_Prot"/>
</dbReference>
<keyword evidence="1 2" id="KW-0193">Cuticle</keyword>
<evidence type="ECO:0000313" key="4">
    <source>
        <dbReference type="EMBL" id="EDW79593.1"/>
    </source>
</evidence>